<dbReference type="InterPro" id="IPR036375">
    <property type="entry name" value="Hemopexin-like_dom_sf"/>
</dbReference>
<dbReference type="Proteomes" id="UP000078542">
    <property type="component" value="Unassembled WGS sequence"/>
</dbReference>
<sequence>MFPYVTDKSATLSIEDILAIQRLYGKNQNEVPSTRSPSVTTDTRKTSTQNLCDLPYVDNVLVLKHHIFVTYRKSIWVIAINGKRYKGPLALNDYLRFLPANVSINAVYQRPSEEIVMFANNKIYMVDYPSFQLKNGWPKTHSDLNFPAEMRVNAALVTNRGQTYVIFDGDSVALMNECDMTIREYHSLKAIFPGIPSSPTAAYRYIDGSLHFLQKRQYYKFNETTVRILERRYPLTATGYKYLTVGINVKLPCEITVVLGDSHGKEMFLSPTVWSELIEHKRVILSLLQPENTKGKHAPSPIYIGDVTLHFGRINSIPMLRLDSTSSRMTLSNSTVVNLFNLEYCVNRLISSFDNVSDIINKKYSRLLNTAANVNDSTNIQKTMYENEYFDRNDIIDCELIALIFGPN</sequence>
<keyword evidence="2" id="KW-1185">Reference proteome</keyword>
<accession>A0A151IB33</accession>
<name>A0A151IB33_9HYME</name>
<dbReference type="AlphaFoldDB" id="A0A151IB33"/>
<dbReference type="EMBL" id="KQ978148">
    <property type="protein sequence ID" value="KYM96699.1"/>
    <property type="molecule type" value="Genomic_DNA"/>
</dbReference>
<proteinExistence type="predicted"/>
<gene>
    <name evidence="1" type="ORF">ALC62_12629</name>
</gene>
<dbReference type="SMART" id="SM00120">
    <property type="entry name" value="HX"/>
    <property type="match status" value="2"/>
</dbReference>
<reference evidence="1 2" key="1">
    <citation type="submission" date="2016-03" db="EMBL/GenBank/DDBJ databases">
        <title>Cyphomyrmex costatus WGS genome.</title>
        <authorList>
            <person name="Nygaard S."/>
            <person name="Hu H."/>
            <person name="Boomsma J."/>
            <person name="Zhang G."/>
        </authorList>
    </citation>
    <scope>NUCLEOTIDE SEQUENCE [LARGE SCALE GENOMIC DNA]</scope>
    <source>
        <strain evidence="1">MS0001</strain>
        <tissue evidence="1">Whole body</tissue>
    </source>
</reference>
<dbReference type="Gene3D" id="2.110.10.10">
    <property type="entry name" value="Hemopexin-like domain"/>
    <property type="match status" value="1"/>
</dbReference>
<dbReference type="STRING" id="456900.A0A151IB33"/>
<evidence type="ECO:0000313" key="1">
    <source>
        <dbReference type="EMBL" id="KYM96699.1"/>
    </source>
</evidence>
<protein>
    <submittedName>
        <fullName evidence="1">Matrix metalloproteinase-14</fullName>
    </submittedName>
</protein>
<organism evidence="1 2">
    <name type="scientific">Cyphomyrmex costatus</name>
    <dbReference type="NCBI Taxonomy" id="456900"/>
    <lineage>
        <taxon>Eukaryota</taxon>
        <taxon>Metazoa</taxon>
        <taxon>Ecdysozoa</taxon>
        <taxon>Arthropoda</taxon>
        <taxon>Hexapoda</taxon>
        <taxon>Insecta</taxon>
        <taxon>Pterygota</taxon>
        <taxon>Neoptera</taxon>
        <taxon>Endopterygota</taxon>
        <taxon>Hymenoptera</taxon>
        <taxon>Apocrita</taxon>
        <taxon>Aculeata</taxon>
        <taxon>Formicoidea</taxon>
        <taxon>Formicidae</taxon>
        <taxon>Myrmicinae</taxon>
        <taxon>Cyphomyrmex</taxon>
    </lineage>
</organism>
<dbReference type="SUPFAM" id="SSF50923">
    <property type="entry name" value="Hemopexin-like domain"/>
    <property type="match status" value="1"/>
</dbReference>
<evidence type="ECO:0000313" key="2">
    <source>
        <dbReference type="Proteomes" id="UP000078542"/>
    </source>
</evidence>
<dbReference type="InterPro" id="IPR018487">
    <property type="entry name" value="Hemopexin-like_repeat"/>
</dbReference>